<gene>
    <name evidence="1" type="ordered locus">CPS_1127</name>
</gene>
<dbReference type="AlphaFoldDB" id="Q486Z5"/>
<dbReference type="EMBL" id="CP000083">
    <property type="protein sequence ID" value="AAZ25580.1"/>
    <property type="molecule type" value="Genomic_DNA"/>
</dbReference>
<dbReference type="Proteomes" id="UP000000547">
    <property type="component" value="Chromosome"/>
</dbReference>
<proteinExistence type="predicted"/>
<evidence type="ECO:0000313" key="2">
    <source>
        <dbReference type="Proteomes" id="UP000000547"/>
    </source>
</evidence>
<protein>
    <submittedName>
        <fullName evidence="1">Uncharacterized protein</fullName>
    </submittedName>
</protein>
<dbReference type="HOGENOM" id="CLU_3287998_0_0_6"/>
<accession>Q486Z5</accession>
<evidence type="ECO:0000313" key="1">
    <source>
        <dbReference type="EMBL" id="AAZ25580.1"/>
    </source>
</evidence>
<dbReference type="KEGG" id="cps:CPS_1127"/>
<sequence length="40" mass="4609">MLWRLILFCYNLGELLYPLDLKRASSSGKGIQILLAKRIT</sequence>
<name>Q486Z5_COLP3</name>
<reference evidence="1" key="1">
    <citation type="journal article" date="2005" name="Proc. Natl. Acad. Sci. U.S.A.">
        <title>The psychrophilic lifestyle as revealed by the genome sequence of Colwellia psychrerythraea 34H through genomic and proteomic analyses.</title>
        <authorList>
            <person name="Methe B.A."/>
            <person name="Nelson K.E."/>
            <person name="Deming J.W."/>
            <person name="Momen B."/>
            <person name="Melamud E."/>
            <person name="Zhang X."/>
            <person name="Moult J."/>
            <person name="Madupu R."/>
            <person name="Nelson W.C."/>
            <person name="Dodson R.J."/>
            <person name="Brinkac L.M."/>
            <person name="Daugherty S.C."/>
            <person name="Durkin A.S."/>
            <person name="DeBoy R.T."/>
            <person name="Kolonay J.F."/>
            <person name="Sullivan S.A."/>
            <person name="Zhou L."/>
            <person name="Davidsen T.M."/>
            <person name="Wu M."/>
            <person name="Huston A.L."/>
            <person name="Lewis M."/>
            <person name="Weaver B."/>
            <person name="Weidman J.F."/>
            <person name="Khouri H."/>
            <person name="Utterback T.R."/>
            <person name="Feldblyum T.V."/>
            <person name="Fraser C.M."/>
        </authorList>
    </citation>
    <scope>NUCLEOTIDE SEQUENCE [LARGE SCALE GENOMIC DNA]</scope>
    <source>
        <strain evidence="1">34H</strain>
    </source>
</reference>
<organism evidence="1 2">
    <name type="scientific">Colwellia psychrerythraea (strain 34H / ATCC BAA-681)</name>
    <name type="common">Vibrio psychroerythus</name>
    <dbReference type="NCBI Taxonomy" id="167879"/>
    <lineage>
        <taxon>Bacteria</taxon>
        <taxon>Pseudomonadati</taxon>
        <taxon>Pseudomonadota</taxon>
        <taxon>Gammaproteobacteria</taxon>
        <taxon>Alteromonadales</taxon>
        <taxon>Colwelliaceae</taxon>
        <taxon>Colwellia</taxon>
    </lineage>
</organism>